<dbReference type="SUPFAM" id="SSF54909">
    <property type="entry name" value="Dimeric alpha+beta barrel"/>
    <property type="match status" value="1"/>
</dbReference>
<reference evidence="2 3" key="1">
    <citation type="submission" date="2020-08" db="EMBL/GenBank/DDBJ databases">
        <title>Functional genomics of gut bacteria from endangered species of beetles.</title>
        <authorList>
            <person name="Carlos-Shanley C."/>
        </authorList>
    </citation>
    <scope>NUCLEOTIDE SEQUENCE [LARGE SCALE GENOMIC DNA]</scope>
    <source>
        <strain evidence="2 3">S00198</strain>
    </source>
</reference>
<dbReference type="GO" id="GO:0004497">
    <property type="term" value="F:monooxygenase activity"/>
    <property type="evidence" value="ECO:0007669"/>
    <property type="project" value="UniProtKB-KW"/>
</dbReference>
<dbReference type="Proteomes" id="UP000575083">
    <property type="component" value="Unassembled WGS sequence"/>
</dbReference>
<keyword evidence="2" id="KW-0560">Oxidoreductase</keyword>
<keyword evidence="2" id="KW-0503">Monooxygenase</keyword>
<dbReference type="Gene3D" id="3.30.70.100">
    <property type="match status" value="1"/>
</dbReference>
<evidence type="ECO:0000259" key="1">
    <source>
        <dbReference type="PROSITE" id="PS51725"/>
    </source>
</evidence>
<accession>A0A7X0P9A5</accession>
<evidence type="ECO:0000313" key="2">
    <source>
        <dbReference type="EMBL" id="MBB6557682.1"/>
    </source>
</evidence>
<gene>
    <name evidence="2" type="ORF">HNP48_000346</name>
</gene>
<organism evidence="2 3">
    <name type="scientific">Acidovorax soli</name>
    <dbReference type="NCBI Taxonomy" id="592050"/>
    <lineage>
        <taxon>Bacteria</taxon>
        <taxon>Pseudomonadati</taxon>
        <taxon>Pseudomonadota</taxon>
        <taxon>Betaproteobacteria</taxon>
        <taxon>Burkholderiales</taxon>
        <taxon>Comamonadaceae</taxon>
        <taxon>Acidovorax</taxon>
    </lineage>
</organism>
<dbReference type="EMBL" id="JACHLK010000001">
    <property type="protein sequence ID" value="MBB6557682.1"/>
    <property type="molecule type" value="Genomic_DNA"/>
</dbReference>
<feature type="domain" description="ABM" evidence="1">
    <location>
        <begin position="2"/>
        <end position="94"/>
    </location>
</feature>
<comment type="caution">
    <text evidence="2">The sequence shown here is derived from an EMBL/GenBank/DDBJ whole genome shotgun (WGS) entry which is preliminary data.</text>
</comment>
<dbReference type="InterPro" id="IPR007138">
    <property type="entry name" value="ABM_dom"/>
</dbReference>
<dbReference type="InterPro" id="IPR011008">
    <property type="entry name" value="Dimeric_a/b-barrel"/>
</dbReference>
<name>A0A7X0P9A5_9BURK</name>
<evidence type="ECO:0000313" key="3">
    <source>
        <dbReference type="Proteomes" id="UP000575083"/>
    </source>
</evidence>
<dbReference type="PROSITE" id="PS51725">
    <property type="entry name" value="ABM"/>
    <property type="match status" value="1"/>
</dbReference>
<keyword evidence="3" id="KW-1185">Reference proteome</keyword>
<dbReference type="PANTHER" id="PTHR37811">
    <property type="entry name" value="BLL5343 PROTEIN"/>
    <property type="match status" value="1"/>
</dbReference>
<dbReference type="AlphaFoldDB" id="A0A7X0P9A5"/>
<proteinExistence type="predicted"/>
<protein>
    <submittedName>
        <fullName evidence="2">Heme-degrading monooxygenase HmoA</fullName>
    </submittedName>
</protein>
<dbReference type="Pfam" id="PF03992">
    <property type="entry name" value="ABM"/>
    <property type="match status" value="1"/>
</dbReference>
<dbReference type="RefSeq" id="WP_184855120.1">
    <property type="nucleotide sequence ID" value="NZ_JACHLK010000001.1"/>
</dbReference>
<dbReference type="InterPro" id="IPR052936">
    <property type="entry name" value="Jasmonate_Hydroxylase-like"/>
</dbReference>
<sequence>MMAVIFEVTPAPGQRGAYLDAAAALKPLLAQIDGFISIERFESLATPGKLLSLSFWRDEEAVACWRQQEAHRSTQAAGRDHVFADYRLRVATVVRDYGMNDRAQAPGDSRAVHG</sequence>
<dbReference type="PANTHER" id="PTHR37811:SF2">
    <property type="entry name" value="ABM DOMAIN-CONTAINING PROTEIN"/>
    <property type="match status" value="1"/>
</dbReference>